<reference evidence="2" key="1">
    <citation type="journal article" date="2012" name="Nature">
        <title>The tomato genome sequence provides insights into fleshy fruit evolution.</title>
        <authorList>
            <consortium name="Tomato Genome Consortium"/>
        </authorList>
    </citation>
    <scope>NUCLEOTIDE SEQUENCE [LARGE SCALE GENOMIC DNA]</scope>
    <source>
        <strain evidence="2">cv. Heinz 1706</strain>
    </source>
</reference>
<evidence type="ECO:0000313" key="2">
    <source>
        <dbReference type="EnsemblPlants" id="Solyc05g044590.1.1"/>
    </source>
</evidence>
<name>K4C0P2_SOLLC</name>
<organism evidence="2">
    <name type="scientific">Solanum lycopersicum</name>
    <name type="common">Tomato</name>
    <name type="synonym">Lycopersicon esculentum</name>
    <dbReference type="NCBI Taxonomy" id="4081"/>
    <lineage>
        <taxon>Eukaryota</taxon>
        <taxon>Viridiplantae</taxon>
        <taxon>Streptophyta</taxon>
        <taxon>Embryophyta</taxon>
        <taxon>Tracheophyta</taxon>
        <taxon>Spermatophyta</taxon>
        <taxon>Magnoliopsida</taxon>
        <taxon>eudicotyledons</taxon>
        <taxon>Gunneridae</taxon>
        <taxon>Pentapetalae</taxon>
        <taxon>asterids</taxon>
        <taxon>lamiids</taxon>
        <taxon>Solanales</taxon>
        <taxon>Solanaceae</taxon>
        <taxon>Solanoideae</taxon>
        <taxon>Solaneae</taxon>
        <taxon>Solanum</taxon>
        <taxon>Solanum subgen. Lycopersicon</taxon>
    </lineage>
</organism>
<dbReference type="AlphaFoldDB" id="K4C0P2"/>
<dbReference type="EnsemblPlants" id="Solyc05g044590.1.1">
    <property type="protein sequence ID" value="Solyc05g044590.1.1"/>
    <property type="gene ID" value="Solyc05g044590.1"/>
</dbReference>
<keyword evidence="1" id="KW-0812">Transmembrane</keyword>
<dbReference type="Proteomes" id="UP000004994">
    <property type="component" value="Chromosome 5"/>
</dbReference>
<reference evidence="2" key="2">
    <citation type="submission" date="2015-06" db="UniProtKB">
        <authorList>
            <consortium name="EnsemblPlants"/>
        </authorList>
    </citation>
    <scope>IDENTIFICATION</scope>
    <source>
        <strain evidence="2">cv. Heinz 1706</strain>
    </source>
</reference>
<evidence type="ECO:0000256" key="1">
    <source>
        <dbReference type="SAM" id="Phobius"/>
    </source>
</evidence>
<keyword evidence="3" id="KW-1185">Reference proteome</keyword>
<evidence type="ECO:0000313" key="3">
    <source>
        <dbReference type="Proteomes" id="UP000004994"/>
    </source>
</evidence>
<dbReference type="PaxDb" id="4081-Solyc05g044590.1.1"/>
<dbReference type="HOGENOM" id="CLU_3413536_0_0_1"/>
<proteinExistence type="predicted"/>
<protein>
    <submittedName>
        <fullName evidence="2">Uncharacterized protein</fullName>
    </submittedName>
</protein>
<keyword evidence="1" id="KW-0472">Membrane</keyword>
<feature type="transmembrane region" description="Helical" evidence="1">
    <location>
        <begin position="7"/>
        <end position="26"/>
    </location>
</feature>
<dbReference type="Gramene" id="Solyc05g044590.1.1">
    <property type="protein sequence ID" value="Solyc05g044590.1.1"/>
    <property type="gene ID" value="Solyc05g044590.1"/>
</dbReference>
<keyword evidence="1" id="KW-1133">Transmembrane helix</keyword>
<accession>K4C0P2</accession>
<sequence>MWHIMCIRLVVKLFYLFYCLNFLIAMNT</sequence>
<dbReference type="InParanoid" id="K4C0P2"/>